<comment type="caution">
    <text evidence="2">The sequence shown here is derived from an EMBL/GenBank/DDBJ whole genome shotgun (WGS) entry which is preliminary data.</text>
</comment>
<gene>
    <name evidence="2" type="ORF">CVLEPA_LOCUS15476</name>
</gene>
<feature type="region of interest" description="Disordered" evidence="1">
    <location>
        <begin position="49"/>
        <end position="69"/>
    </location>
</feature>
<dbReference type="EMBL" id="CAWYQH010000097">
    <property type="protein sequence ID" value="CAK8684501.1"/>
    <property type="molecule type" value="Genomic_DNA"/>
</dbReference>
<feature type="compositionally biased region" description="Polar residues" evidence="1">
    <location>
        <begin position="51"/>
        <end position="69"/>
    </location>
</feature>
<evidence type="ECO:0000313" key="3">
    <source>
        <dbReference type="Proteomes" id="UP001642483"/>
    </source>
</evidence>
<evidence type="ECO:0000256" key="1">
    <source>
        <dbReference type="SAM" id="MobiDB-lite"/>
    </source>
</evidence>
<protein>
    <submittedName>
        <fullName evidence="2">Uncharacterized protein</fullName>
    </submittedName>
</protein>
<keyword evidence="3" id="KW-1185">Reference proteome</keyword>
<reference evidence="2 3" key="1">
    <citation type="submission" date="2024-02" db="EMBL/GenBank/DDBJ databases">
        <authorList>
            <person name="Daric V."/>
            <person name="Darras S."/>
        </authorList>
    </citation>
    <scope>NUCLEOTIDE SEQUENCE [LARGE SCALE GENOMIC DNA]</scope>
</reference>
<accession>A0ABP0FY28</accession>
<dbReference type="Proteomes" id="UP001642483">
    <property type="component" value="Unassembled WGS sequence"/>
</dbReference>
<feature type="region of interest" description="Disordered" evidence="1">
    <location>
        <begin position="1"/>
        <end position="26"/>
    </location>
</feature>
<evidence type="ECO:0000313" key="2">
    <source>
        <dbReference type="EMBL" id="CAK8684501.1"/>
    </source>
</evidence>
<organism evidence="2 3">
    <name type="scientific">Clavelina lepadiformis</name>
    <name type="common">Light-bulb sea squirt</name>
    <name type="synonym">Ascidia lepadiformis</name>
    <dbReference type="NCBI Taxonomy" id="159417"/>
    <lineage>
        <taxon>Eukaryota</taxon>
        <taxon>Metazoa</taxon>
        <taxon>Chordata</taxon>
        <taxon>Tunicata</taxon>
        <taxon>Ascidiacea</taxon>
        <taxon>Aplousobranchia</taxon>
        <taxon>Clavelinidae</taxon>
        <taxon>Clavelina</taxon>
    </lineage>
</organism>
<sequence>MVQNGSQLLRHPDTAAFALPPQTETNNYANYTENLRSYQSDLIEESKRNLAISSSNTNITDNLPTSEDS</sequence>
<proteinExistence type="predicted"/>
<name>A0ABP0FY28_CLALP</name>